<evidence type="ECO:0000313" key="6">
    <source>
        <dbReference type="Proteomes" id="UP000789570"/>
    </source>
</evidence>
<comment type="subcellular location">
    <subcellularLocation>
        <location evidence="1">Host cell</location>
    </subcellularLocation>
    <subcellularLocation>
        <location evidence="2">Secreted</location>
    </subcellularLocation>
</comment>
<keyword evidence="6" id="KW-1185">Reference proteome</keyword>
<dbReference type="OrthoDB" id="2304312at2759"/>
<dbReference type="Pfam" id="PF20147">
    <property type="entry name" value="Crinkler"/>
    <property type="match status" value="1"/>
</dbReference>
<dbReference type="GO" id="GO:0043657">
    <property type="term" value="C:host cell"/>
    <property type="evidence" value="ECO:0007669"/>
    <property type="project" value="UniProtKB-SubCell"/>
</dbReference>
<dbReference type="GO" id="GO:0005576">
    <property type="term" value="C:extracellular region"/>
    <property type="evidence" value="ECO:0007669"/>
    <property type="project" value="UniProtKB-SubCell"/>
</dbReference>
<dbReference type="Proteomes" id="UP000789570">
    <property type="component" value="Unassembled WGS sequence"/>
</dbReference>
<gene>
    <name evidence="5" type="ORF">FCALED_LOCUS1371</name>
</gene>
<feature type="domain" description="Crinkler effector protein N-terminal" evidence="4">
    <location>
        <begin position="2"/>
        <end position="71"/>
    </location>
</feature>
<protein>
    <submittedName>
        <fullName evidence="5">2276_t:CDS:1</fullName>
    </submittedName>
</protein>
<evidence type="ECO:0000259" key="4">
    <source>
        <dbReference type="Pfam" id="PF20147"/>
    </source>
</evidence>
<organism evidence="5 6">
    <name type="scientific">Funneliformis caledonium</name>
    <dbReference type="NCBI Taxonomy" id="1117310"/>
    <lineage>
        <taxon>Eukaryota</taxon>
        <taxon>Fungi</taxon>
        <taxon>Fungi incertae sedis</taxon>
        <taxon>Mucoromycota</taxon>
        <taxon>Glomeromycotina</taxon>
        <taxon>Glomeromycetes</taxon>
        <taxon>Glomerales</taxon>
        <taxon>Glomeraceae</taxon>
        <taxon>Funneliformis</taxon>
    </lineage>
</organism>
<dbReference type="EMBL" id="CAJVPQ010000172">
    <property type="protein sequence ID" value="CAG8453586.1"/>
    <property type="molecule type" value="Genomic_DNA"/>
</dbReference>
<evidence type="ECO:0000256" key="3">
    <source>
        <dbReference type="ARBA" id="ARBA00022525"/>
    </source>
</evidence>
<sequence length="333" mass="38561">MIFCFVVGNNVDTSFEVTEDEKTTVLRFKEIIFGKNQKCFGDIDANKLRLWRVDIPWKNVIPDESDEGRNKLMIISSERLGRITRFVENSKISILRSPPSSEKSALRQYLREYFNNHNYDNIYISLASINGTQTLNDESLFESKVKQLMSNSGNQNLKILFFSTYHPILSDQLTPVQFKYAFSLNNLFLNREELQQLAANYVQHHIILGSLLFNITEDIQEAIFNFTGGHPEKILQYLASSELRNGITSSTRAFHWILDWILSNEEIKFIHFVLLISHSRPLSVDYDSNPVARRQPAITFEEFLEKSIHCMSLSKLSESLERGKLSSPLYERS</sequence>
<comment type="caution">
    <text evidence="5">The sequence shown here is derived from an EMBL/GenBank/DDBJ whole genome shotgun (WGS) entry which is preliminary data.</text>
</comment>
<keyword evidence="3" id="KW-0964">Secreted</keyword>
<reference evidence="5" key="1">
    <citation type="submission" date="2021-06" db="EMBL/GenBank/DDBJ databases">
        <authorList>
            <person name="Kallberg Y."/>
            <person name="Tangrot J."/>
            <person name="Rosling A."/>
        </authorList>
    </citation>
    <scope>NUCLEOTIDE SEQUENCE</scope>
    <source>
        <strain evidence="5">UK204</strain>
    </source>
</reference>
<name>A0A9N8YW79_9GLOM</name>
<evidence type="ECO:0000256" key="1">
    <source>
        <dbReference type="ARBA" id="ARBA00004340"/>
    </source>
</evidence>
<dbReference type="AlphaFoldDB" id="A0A9N8YW79"/>
<dbReference type="InterPro" id="IPR045379">
    <property type="entry name" value="Crinkler_N"/>
</dbReference>
<evidence type="ECO:0000256" key="2">
    <source>
        <dbReference type="ARBA" id="ARBA00004613"/>
    </source>
</evidence>
<evidence type="ECO:0000313" key="5">
    <source>
        <dbReference type="EMBL" id="CAG8453586.1"/>
    </source>
</evidence>
<accession>A0A9N8YW79</accession>
<proteinExistence type="predicted"/>